<reference evidence="2 3" key="1">
    <citation type="submission" date="2018-06" db="EMBL/GenBank/DDBJ databases">
        <title>Sphaerisporangium craniellae sp. nov., isolated from a marine sponge in the South China Sea.</title>
        <authorList>
            <person name="Li L."/>
        </authorList>
    </citation>
    <scope>NUCLEOTIDE SEQUENCE [LARGE SCALE GENOMIC DNA]</scope>
    <source>
        <strain evidence="2 3">CCTCC AA 208026</strain>
    </source>
</reference>
<dbReference type="OrthoDB" id="3531194at2"/>
<sequence length="192" mass="20502">MNFNSHSDAVVAVAASLVNALTPGEARGRTYTLPSEGPARRTAASEALRAGGARSREVTDAEALGLAEVAAELRVVFEAVESGDVDTAAHQVNRLLDRTQARPHLERHDGEPWHLHFHGSGEAPGEDWAASCATGLAIVLGGELYDRLGVCTAPHCDRVYVDTSRNGTRRFCSTSCQNRVKTAAFRARAGRP</sequence>
<dbReference type="InterPro" id="IPR021005">
    <property type="entry name" value="Znf_CGNR"/>
</dbReference>
<dbReference type="Gene3D" id="1.10.3300.10">
    <property type="entry name" value="Jann2411-like domain"/>
    <property type="match status" value="1"/>
</dbReference>
<evidence type="ECO:0000259" key="1">
    <source>
        <dbReference type="Pfam" id="PF11706"/>
    </source>
</evidence>
<dbReference type="Pfam" id="PF11706">
    <property type="entry name" value="zf-CGNR"/>
    <property type="match status" value="1"/>
</dbReference>
<keyword evidence="3" id="KW-1185">Reference proteome</keyword>
<protein>
    <submittedName>
        <fullName evidence="2">CGNR zinc finger domain-containing protein</fullName>
    </submittedName>
</protein>
<dbReference type="AlphaFoldDB" id="A0A367FH43"/>
<evidence type="ECO:0000313" key="2">
    <source>
        <dbReference type="EMBL" id="RCG29624.1"/>
    </source>
</evidence>
<organism evidence="2 3">
    <name type="scientific">Sphaerisporangium album</name>
    <dbReference type="NCBI Taxonomy" id="509200"/>
    <lineage>
        <taxon>Bacteria</taxon>
        <taxon>Bacillati</taxon>
        <taxon>Actinomycetota</taxon>
        <taxon>Actinomycetes</taxon>
        <taxon>Streptosporangiales</taxon>
        <taxon>Streptosporangiaceae</taxon>
        <taxon>Sphaerisporangium</taxon>
    </lineage>
</organism>
<dbReference type="RefSeq" id="WP_114030133.1">
    <property type="nucleotide sequence ID" value="NZ_QOIL01000010.1"/>
</dbReference>
<dbReference type="InterPro" id="IPR010852">
    <property type="entry name" value="ABATE"/>
</dbReference>
<name>A0A367FH43_9ACTN</name>
<evidence type="ECO:0000313" key="3">
    <source>
        <dbReference type="Proteomes" id="UP000253094"/>
    </source>
</evidence>
<dbReference type="EMBL" id="QOIL01000010">
    <property type="protein sequence ID" value="RCG29624.1"/>
    <property type="molecule type" value="Genomic_DNA"/>
</dbReference>
<dbReference type="PANTHER" id="PTHR35525:SF3">
    <property type="entry name" value="BLL6575 PROTEIN"/>
    <property type="match status" value="1"/>
</dbReference>
<comment type="caution">
    <text evidence="2">The sequence shown here is derived from an EMBL/GenBank/DDBJ whole genome shotgun (WGS) entry which is preliminary data.</text>
</comment>
<accession>A0A367FH43</accession>
<dbReference type="InterPro" id="IPR023286">
    <property type="entry name" value="ABATE_dom_sf"/>
</dbReference>
<dbReference type="Proteomes" id="UP000253094">
    <property type="component" value="Unassembled WGS sequence"/>
</dbReference>
<gene>
    <name evidence="2" type="ORF">DQ384_18690</name>
</gene>
<proteinExistence type="predicted"/>
<dbReference type="SUPFAM" id="SSF160904">
    <property type="entry name" value="Jann2411-like"/>
    <property type="match status" value="1"/>
</dbReference>
<feature type="domain" description="Zinc finger CGNR" evidence="1">
    <location>
        <begin position="147"/>
        <end position="188"/>
    </location>
</feature>
<dbReference type="PANTHER" id="PTHR35525">
    <property type="entry name" value="BLL6575 PROTEIN"/>
    <property type="match status" value="1"/>
</dbReference>